<keyword evidence="6" id="KW-0521">NADP</keyword>
<keyword evidence="3 6" id="KW-0808">Transferase</keyword>
<dbReference type="GO" id="GO:0005634">
    <property type="term" value="C:nucleus"/>
    <property type="evidence" value="ECO:0007669"/>
    <property type="project" value="TreeGrafter"/>
</dbReference>
<dbReference type="GO" id="GO:0005739">
    <property type="term" value="C:mitochondrion"/>
    <property type="evidence" value="ECO:0007669"/>
    <property type="project" value="TreeGrafter"/>
</dbReference>
<keyword evidence="4" id="KW-0548">Nucleotidyltransferase</keyword>
<dbReference type="PROSITE" id="PS51996">
    <property type="entry name" value="TR_MART"/>
    <property type="match status" value="1"/>
</dbReference>
<gene>
    <name evidence="8" type="ORF">AK812_SmicGene25685</name>
</gene>
<dbReference type="OrthoDB" id="423533at2759"/>
<dbReference type="OMA" id="PEWFQAM"/>
<evidence type="ECO:0000313" key="9">
    <source>
        <dbReference type="Proteomes" id="UP000186817"/>
    </source>
</evidence>
<dbReference type="GO" id="GO:0106274">
    <property type="term" value="F:NAD+-protein-arginine ADP-ribosyltransferase activity"/>
    <property type="evidence" value="ECO:0007669"/>
    <property type="project" value="UniProtKB-EC"/>
</dbReference>
<dbReference type="Pfam" id="PF01129">
    <property type="entry name" value="ART"/>
    <property type="match status" value="1"/>
</dbReference>
<dbReference type="AlphaFoldDB" id="A0A1Q9DBD0"/>
<dbReference type="SUPFAM" id="SSF52141">
    <property type="entry name" value="Uracil-DNA glycosylase-like"/>
    <property type="match status" value="1"/>
</dbReference>
<sequence length="711" mass="77108">MPISEEDALAAHAALHGGKSSMTLASGKTYKVSTAKNGCRSLKLPDLQAMEQNKKKSSEWAKKASAGVKITWFLPDKSGNSPSTWGRVVDGKLETRGKAIEATASAAPAPKKGPRPSKEEASAAPKRGPKAKAEAKRSAKAKATPTAAASTASASTDTAVDCVAPKKRPGPAGAADLAAMAPAKKQKLEDQSDASDPLQLAPVFAGMGHGGTWLKILKPVLESLSDAASFIGPSRDKGIIPVRELTFQALKPNLPSGWRVVSLGQSPYPRIESATGIAHFDNSITSWESKKFGSVVTMRCLIKAAAMSKFKIAKATKVPDLRKLLAKEGIVGPPEWFQAMLAQGVLLMNAACTIKPVEGTRAGEVVEEHLLFWQPVMQAVVNAILEDCQKNDRPIIFAWWGTESLKTKRFLDKCSFAKYPSVKVRHIEHKNPAAMADAFCDAPNIFDNINKAIGELKLGKPIDWLPNKAWKAELGIDEHAAEMGAFVAETQELHRMYLERLKDGLDSRADDLEDILGVASQPLLDLPSTCKPFNKVVAGKESVVKAGKMTRAGLTVDEAAALHLYTTNHLYKALNAALRDPERKETKQYFLYLRLFIAAMEKLPKSTRQLYRGVALDLADQYQVGTAVTWWAVSSCTPDLGVASSFSGSKKSTLFLITASRSAGIRDFSQYQSEEEYILAPGTQFKVTKVERKGSTVEIHMTEMETARRVH</sequence>
<evidence type="ECO:0000313" key="8">
    <source>
        <dbReference type="EMBL" id="OLP92491.1"/>
    </source>
</evidence>
<dbReference type="PANTHER" id="PTHR11264:SF8">
    <property type="entry name" value="URACIL-DNA GLYCOSYLASE-LIKE DOMAIN-CONTAINING PROTEIN"/>
    <property type="match status" value="1"/>
</dbReference>
<dbReference type="Proteomes" id="UP000186817">
    <property type="component" value="Unassembled WGS sequence"/>
</dbReference>
<feature type="region of interest" description="Disordered" evidence="7">
    <location>
        <begin position="96"/>
        <end position="195"/>
    </location>
</feature>
<proteinExistence type="inferred from homology"/>
<dbReference type="GO" id="GO:0004844">
    <property type="term" value="F:uracil DNA N-glycosylase activity"/>
    <property type="evidence" value="ECO:0007669"/>
    <property type="project" value="InterPro"/>
</dbReference>
<dbReference type="GO" id="GO:0097510">
    <property type="term" value="P:base-excision repair, AP site formation via deaminated base removal"/>
    <property type="evidence" value="ECO:0007669"/>
    <property type="project" value="TreeGrafter"/>
</dbReference>
<evidence type="ECO:0000256" key="1">
    <source>
        <dbReference type="ARBA" id="ARBA00009558"/>
    </source>
</evidence>
<dbReference type="EMBL" id="LSRX01000619">
    <property type="protein sequence ID" value="OLP92491.1"/>
    <property type="molecule type" value="Genomic_DNA"/>
</dbReference>
<dbReference type="InterPro" id="IPR002043">
    <property type="entry name" value="UDG_fam1"/>
</dbReference>
<name>A0A1Q9DBD0_SYMMI</name>
<feature type="compositionally biased region" description="Low complexity" evidence="7">
    <location>
        <begin position="141"/>
        <end position="159"/>
    </location>
</feature>
<evidence type="ECO:0000256" key="3">
    <source>
        <dbReference type="ARBA" id="ARBA00022679"/>
    </source>
</evidence>
<keyword evidence="9" id="KW-1185">Reference proteome</keyword>
<protein>
    <recommendedName>
        <fullName evidence="6">NAD(P)(+)--arginine ADP-ribosyltransferase</fullName>
        <ecNumber evidence="6">2.4.2.31</ecNumber>
    </recommendedName>
    <alternativeName>
        <fullName evidence="6">Mono(ADP-ribosyl)transferase</fullName>
    </alternativeName>
</protein>
<evidence type="ECO:0000256" key="5">
    <source>
        <dbReference type="ARBA" id="ARBA00047597"/>
    </source>
</evidence>
<evidence type="ECO:0000256" key="7">
    <source>
        <dbReference type="SAM" id="MobiDB-lite"/>
    </source>
</evidence>
<dbReference type="Gene3D" id="3.90.176.10">
    <property type="entry name" value="Toxin ADP-ribosyltransferase, Chain A, domain 1"/>
    <property type="match status" value="1"/>
</dbReference>
<organism evidence="8 9">
    <name type="scientific">Symbiodinium microadriaticum</name>
    <name type="common">Dinoflagellate</name>
    <name type="synonym">Zooxanthella microadriatica</name>
    <dbReference type="NCBI Taxonomy" id="2951"/>
    <lineage>
        <taxon>Eukaryota</taxon>
        <taxon>Sar</taxon>
        <taxon>Alveolata</taxon>
        <taxon>Dinophyceae</taxon>
        <taxon>Suessiales</taxon>
        <taxon>Symbiodiniaceae</taxon>
        <taxon>Symbiodinium</taxon>
    </lineage>
</organism>
<keyword evidence="2 6" id="KW-0328">Glycosyltransferase</keyword>
<keyword evidence="6" id="KW-0520">NAD</keyword>
<feature type="compositionally biased region" description="Low complexity" evidence="7">
    <location>
        <begin position="170"/>
        <end position="183"/>
    </location>
</feature>
<dbReference type="PANTHER" id="PTHR11264">
    <property type="entry name" value="URACIL-DNA GLYCOSYLASE"/>
    <property type="match status" value="1"/>
</dbReference>
<evidence type="ECO:0000256" key="4">
    <source>
        <dbReference type="ARBA" id="ARBA00022695"/>
    </source>
</evidence>
<evidence type="ECO:0000256" key="2">
    <source>
        <dbReference type="ARBA" id="ARBA00022676"/>
    </source>
</evidence>
<dbReference type="InterPro" id="IPR036895">
    <property type="entry name" value="Uracil-DNA_glycosylase-like_sf"/>
</dbReference>
<dbReference type="GO" id="GO:0016779">
    <property type="term" value="F:nucleotidyltransferase activity"/>
    <property type="evidence" value="ECO:0007669"/>
    <property type="project" value="UniProtKB-KW"/>
</dbReference>
<comment type="similarity">
    <text evidence="1 6">Belongs to the Arg-specific ADP-ribosyltransferase family.</text>
</comment>
<dbReference type="Gene3D" id="3.40.470.10">
    <property type="entry name" value="Uracil-DNA glycosylase-like domain"/>
    <property type="match status" value="1"/>
</dbReference>
<comment type="catalytic activity">
    <reaction evidence="5 6">
        <text>L-arginyl-[protein] + NAD(+) = N(omega)-(ADP-D-ribosyl)-L-arginyl-[protein] + nicotinamide + H(+)</text>
        <dbReference type="Rhea" id="RHEA:19149"/>
        <dbReference type="Rhea" id="RHEA-COMP:10532"/>
        <dbReference type="Rhea" id="RHEA-COMP:15087"/>
        <dbReference type="ChEBI" id="CHEBI:15378"/>
        <dbReference type="ChEBI" id="CHEBI:17154"/>
        <dbReference type="ChEBI" id="CHEBI:29965"/>
        <dbReference type="ChEBI" id="CHEBI:57540"/>
        <dbReference type="ChEBI" id="CHEBI:142554"/>
        <dbReference type="EC" id="2.4.2.31"/>
    </reaction>
</comment>
<dbReference type="EC" id="2.4.2.31" evidence="6"/>
<evidence type="ECO:0000256" key="6">
    <source>
        <dbReference type="RuleBase" id="RU361228"/>
    </source>
</evidence>
<accession>A0A1Q9DBD0</accession>
<reference evidence="8 9" key="1">
    <citation type="submission" date="2016-02" db="EMBL/GenBank/DDBJ databases">
        <title>Genome analysis of coral dinoflagellate symbionts highlights evolutionary adaptations to a symbiotic lifestyle.</title>
        <authorList>
            <person name="Aranda M."/>
            <person name="Li Y."/>
            <person name="Liew Y.J."/>
            <person name="Baumgarten S."/>
            <person name="Simakov O."/>
            <person name="Wilson M."/>
            <person name="Piel J."/>
            <person name="Ashoor H."/>
            <person name="Bougouffa S."/>
            <person name="Bajic V.B."/>
            <person name="Ryu T."/>
            <person name="Ravasi T."/>
            <person name="Bayer T."/>
            <person name="Micklem G."/>
            <person name="Kim H."/>
            <person name="Bhak J."/>
            <person name="Lajeunesse T.C."/>
            <person name="Voolstra C.R."/>
        </authorList>
    </citation>
    <scope>NUCLEOTIDE SEQUENCE [LARGE SCALE GENOMIC DNA]</scope>
    <source>
        <strain evidence="8 9">CCMP2467</strain>
    </source>
</reference>
<dbReference type="InterPro" id="IPR000768">
    <property type="entry name" value="ART"/>
</dbReference>
<feature type="compositionally biased region" description="Low complexity" evidence="7">
    <location>
        <begin position="100"/>
        <end position="110"/>
    </location>
</feature>
<comment type="caution">
    <text evidence="8">The sequence shown here is derived from an EMBL/GenBank/DDBJ whole genome shotgun (WGS) entry which is preliminary data.</text>
</comment>
<dbReference type="SUPFAM" id="SSF56399">
    <property type="entry name" value="ADP-ribosylation"/>
    <property type="match status" value="1"/>
</dbReference>